<keyword evidence="1 2" id="KW-0732">Signal</keyword>
<dbReference type="GO" id="GO:0031676">
    <property type="term" value="C:plasma membrane-derived thylakoid membrane"/>
    <property type="evidence" value="ECO:0007669"/>
    <property type="project" value="UniProtKB-SubCell"/>
</dbReference>
<keyword evidence="1" id="KW-0472">Membrane</keyword>
<evidence type="ECO:0000313" key="3">
    <source>
        <dbReference type="EMBL" id="MCM1985171.1"/>
    </source>
</evidence>
<feature type="signal peptide" evidence="2">
    <location>
        <begin position="1"/>
        <end position="25"/>
    </location>
</feature>
<dbReference type="InterPro" id="IPR025585">
    <property type="entry name" value="PSII_Psb27"/>
</dbReference>
<proteinExistence type="inferred from homology"/>
<dbReference type="AlphaFoldDB" id="A0ABD4T982"/>
<dbReference type="HAMAP" id="MF_01481">
    <property type="entry name" value="PSII_Psb27"/>
    <property type="match status" value="1"/>
</dbReference>
<reference evidence="3 4" key="1">
    <citation type="journal article" date="2015" name="Genome Announc.">
        <title>Draft Genome Sequence of Filamentous Marine Cyanobacterium Lyngbya confervoides Strain BDU141951.</title>
        <authorList>
            <person name="Chandrababunaidu M.M."/>
            <person name="Sen D."/>
            <person name="Tripathy S."/>
        </authorList>
    </citation>
    <scope>NUCLEOTIDE SEQUENCE [LARGE SCALE GENOMIC DNA]</scope>
    <source>
        <strain evidence="3 4">BDU141951</strain>
    </source>
</reference>
<keyword evidence="1" id="KW-0793">Thylakoid</keyword>
<dbReference type="GO" id="GO:0010207">
    <property type="term" value="P:photosystem II assembly"/>
    <property type="evidence" value="ECO:0007669"/>
    <property type="project" value="UniProtKB-UniRule"/>
</dbReference>
<evidence type="ECO:0000256" key="2">
    <source>
        <dbReference type="SAM" id="SignalP"/>
    </source>
</evidence>
<accession>A0ABD4T982</accession>
<keyword evidence="4" id="KW-1185">Reference proteome</keyword>
<comment type="function">
    <text evidence="1">Plays a role in the repair and/or biogenesis of the calcium-manganese-oxide cluster on the lumenal face of the thylakoid membrane. Its presence in a photosystem II (PSII) preparation prevents binding of some small extrinsic subunits and thus assembly of calcium-manganese-oxide cluster.</text>
</comment>
<dbReference type="NCBIfam" id="TIGR03044">
    <property type="entry name" value="PS_II_psb27"/>
    <property type="match status" value="1"/>
</dbReference>
<dbReference type="GO" id="GO:0010206">
    <property type="term" value="P:photosystem II repair"/>
    <property type="evidence" value="ECO:0007669"/>
    <property type="project" value="UniProtKB-UniRule"/>
</dbReference>
<dbReference type="RefSeq" id="WP_166277893.1">
    <property type="nucleotide sequence ID" value="NZ_JTHE03000116.1"/>
</dbReference>
<gene>
    <name evidence="1 3" type="primary">psb27</name>
    <name evidence="3" type="ORF">QQ91_0020345</name>
</gene>
<dbReference type="Proteomes" id="UP000031561">
    <property type="component" value="Unassembled WGS sequence"/>
</dbReference>
<comment type="subunit">
    <text evidence="1">Monomer. Forms a complex with a monomeric, partially assembled PSII. This is probably the complex in which D1 is assembled and/or replaced.</text>
</comment>
<protein>
    <recommendedName>
        <fullName evidence="1">Photosystem II lipoprotein Psb27</fullName>
    </recommendedName>
    <alternativeName>
        <fullName evidence="1">Photosystem II 11 kDa protein</fullName>
    </alternativeName>
</protein>
<dbReference type="EMBL" id="JTHE03000116">
    <property type="protein sequence ID" value="MCM1985171.1"/>
    <property type="molecule type" value="Genomic_DNA"/>
</dbReference>
<dbReference type="PANTHER" id="PTHR34041:SF1">
    <property type="entry name" value="PHOTOSYSTEM II REPAIR PROTEIN PSB27-H1, CHLOROPLASTIC"/>
    <property type="match status" value="1"/>
</dbReference>
<dbReference type="Gene3D" id="1.20.58.810">
    <property type="entry name" value="Photosystem II Pbs27"/>
    <property type="match status" value="1"/>
</dbReference>
<evidence type="ECO:0000313" key="4">
    <source>
        <dbReference type="Proteomes" id="UP000031561"/>
    </source>
</evidence>
<dbReference type="Pfam" id="PF13326">
    <property type="entry name" value="PSII_Pbs27"/>
    <property type="match status" value="1"/>
</dbReference>
<comment type="subcellular location">
    <subcellularLocation>
        <location evidence="1">Cellular thylakoid membrane</location>
        <topology evidence="1">Lipid-anchor</topology>
        <orientation evidence="1">Lumenal side</orientation>
    </subcellularLocation>
    <text evidence="1">Associated with PSII on the lumenal side of the thylakoid membrane.</text>
</comment>
<keyword evidence="1" id="KW-0564">Palmitate</keyword>
<name>A0ABD4T982_9CYAN</name>
<evidence type="ECO:0000256" key="1">
    <source>
        <dbReference type="HAMAP-Rule" id="MF_01481"/>
    </source>
</evidence>
<dbReference type="InterPro" id="IPR038450">
    <property type="entry name" value="PSII_Psb27_sf"/>
</dbReference>
<feature type="chain" id="PRO_5044802258" description="Photosystem II lipoprotein Psb27" evidence="2">
    <location>
        <begin position="26"/>
        <end position="136"/>
    </location>
</feature>
<dbReference type="PANTHER" id="PTHR34041">
    <property type="entry name" value="PHOTOSYSTEM II REPAIR PROTEIN PSB27-H1, CHLOROPLASTIC"/>
    <property type="match status" value="1"/>
</dbReference>
<keyword evidence="1" id="KW-0449">Lipoprotein</keyword>
<organism evidence="3 4">
    <name type="scientific">Lyngbya confervoides BDU141951</name>
    <dbReference type="NCBI Taxonomy" id="1574623"/>
    <lineage>
        <taxon>Bacteria</taxon>
        <taxon>Bacillati</taxon>
        <taxon>Cyanobacteriota</taxon>
        <taxon>Cyanophyceae</taxon>
        <taxon>Oscillatoriophycideae</taxon>
        <taxon>Oscillatoriales</taxon>
        <taxon>Microcoleaceae</taxon>
        <taxon>Lyngbya</taxon>
    </lineage>
</organism>
<dbReference type="PROSITE" id="PS51257">
    <property type="entry name" value="PROKAR_LIPOPROTEIN"/>
    <property type="match status" value="1"/>
</dbReference>
<sequence>MFKRILSRVVSLLLVASIFLVGCSANVPQGLSGDYREDTIAVVESLRTALDLPDDSPDKSAAQAEAKGLINSYISRYRRDAKISGSQSFMTMATALNGLASHYNSSPNRPIPDKLKKRLEQEFKQIEIALRRESAA</sequence>
<comment type="similarity">
    <text evidence="1">Belongs to the Psb27 family.</text>
</comment>
<dbReference type="GO" id="GO:0031977">
    <property type="term" value="C:thylakoid lumen"/>
    <property type="evidence" value="ECO:0007669"/>
    <property type="project" value="UniProtKB-UniRule"/>
</dbReference>
<dbReference type="InterPro" id="IPR017488">
    <property type="entry name" value="PSII_Psb27_cyano_bac"/>
</dbReference>
<comment type="caution">
    <text evidence="3">The sequence shown here is derived from an EMBL/GenBank/DDBJ whole genome shotgun (WGS) entry which is preliminary data.</text>
</comment>